<dbReference type="PANTHER" id="PTHR42718">
    <property type="entry name" value="MAJOR FACILITATOR SUPERFAMILY MULTIDRUG TRANSPORTER MFSC"/>
    <property type="match status" value="1"/>
</dbReference>
<dbReference type="CDD" id="cd17321">
    <property type="entry name" value="MFS_MMR_MDR_like"/>
    <property type="match status" value="1"/>
</dbReference>
<evidence type="ECO:0000256" key="2">
    <source>
        <dbReference type="ARBA" id="ARBA00022692"/>
    </source>
</evidence>
<evidence type="ECO:0000256" key="4">
    <source>
        <dbReference type="ARBA" id="ARBA00023136"/>
    </source>
</evidence>
<dbReference type="Pfam" id="PF07690">
    <property type="entry name" value="MFS_1"/>
    <property type="match status" value="1"/>
</dbReference>
<feature type="transmembrane region" description="Helical" evidence="5">
    <location>
        <begin position="20"/>
        <end position="43"/>
    </location>
</feature>
<dbReference type="Gene3D" id="1.20.1250.20">
    <property type="entry name" value="MFS general substrate transporter like domains"/>
    <property type="match status" value="1"/>
</dbReference>
<evidence type="ECO:0000259" key="6">
    <source>
        <dbReference type="PROSITE" id="PS50850"/>
    </source>
</evidence>
<dbReference type="GO" id="GO:0005886">
    <property type="term" value="C:plasma membrane"/>
    <property type="evidence" value="ECO:0007669"/>
    <property type="project" value="UniProtKB-SubCell"/>
</dbReference>
<evidence type="ECO:0000256" key="5">
    <source>
        <dbReference type="SAM" id="Phobius"/>
    </source>
</evidence>
<feature type="transmembrane region" description="Helical" evidence="5">
    <location>
        <begin position="340"/>
        <end position="360"/>
    </location>
</feature>
<dbReference type="EMBL" id="JACHIV010000001">
    <property type="protein sequence ID" value="MBB5069082.1"/>
    <property type="molecule type" value="Genomic_DNA"/>
</dbReference>
<dbReference type="SUPFAM" id="SSF103473">
    <property type="entry name" value="MFS general substrate transporter"/>
    <property type="match status" value="1"/>
</dbReference>
<feature type="transmembrane region" description="Helical" evidence="5">
    <location>
        <begin position="277"/>
        <end position="296"/>
    </location>
</feature>
<keyword evidence="2 5" id="KW-0812">Transmembrane</keyword>
<protein>
    <submittedName>
        <fullName evidence="7">EmrB/QacA subfamily drug resistance transporter</fullName>
    </submittedName>
</protein>
<comment type="caution">
    <text evidence="7">The sequence shown here is derived from an EMBL/GenBank/DDBJ whole genome shotgun (WGS) entry which is preliminary data.</text>
</comment>
<dbReference type="AlphaFoldDB" id="A0A840NIT5"/>
<dbReference type="InterPro" id="IPR011701">
    <property type="entry name" value="MFS"/>
</dbReference>
<keyword evidence="4 5" id="KW-0472">Membrane</keyword>
<dbReference type="GO" id="GO:0022857">
    <property type="term" value="F:transmembrane transporter activity"/>
    <property type="evidence" value="ECO:0007669"/>
    <property type="project" value="InterPro"/>
</dbReference>
<evidence type="ECO:0000256" key="1">
    <source>
        <dbReference type="ARBA" id="ARBA00004651"/>
    </source>
</evidence>
<sequence length="452" mass="45936">MISTGSGEATAARPGLANRLVLPIVLTATFMQLLDVTIAQVGLPAIQRDLRIGPGAAQLVLAGYTLTYACTLVPAGRLGDRYGYRRLFTTGVVLFVLASATCAAAPTGELLVLARLVQGVGSGLMGPQVLSILQSEVPVARRPHALGLLTATMGIASLIGPALGGVLLAAAPHEFGWRLVFLVNVPVGLLALAGSRLLPRGRTAAGVTVDWLGAVLATTGLGSLILPVALGRDLAPWSTWACFAVSGTVLGAFALTQRRARDPLLHPSVLRDPTTRTGILLVLMFNAGLPSFNYLLLMHLQISAGHSALAAGLLNAPYPIAAIAGSRVAPRLAARFGPRLLAVAAALFAAAASALILGISSTWATLALLVPAGAAFGVFTASAFTLVLSGVEPAAAGSAAGLLPTAQQLGGSLGVALAGATYFTAGQSFGHAMAYEAAVFLCTAGIALRVRR</sequence>
<dbReference type="InterPro" id="IPR020846">
    <property type="entry name" value="MFS_dom"/>
</dbReference>
<proteinExistence type="predicted"/>
<feature type="transmembrane region" description="Helical" evidence="5">
    <location>
        <begin position="145"/>
        <end position="171"/>
    </location>
</feature>
<feature type="transmembrane region" description="Helical" evidence="5">
    <location>
        <begin position="366"/>
        <end position="388"/>
    </location>
</feature>
<organism evidence="7 8">
    <name type="scientific">Saccharopolyspora gloriosae</name>
    <dbReference type="NCBI Taxonomy" id="455344"/>
    <lineage>
        <taxon>Bacteria</taxon>
        <taxon>Bacillati</taxon>
        <taxon>Actinomycetota</taxon>
        <taxon>Actinomycetes</taxon>
        <taxon>Pseudonocardiales</taxon>
        <taxon>Pseudonocardiaceae</taxon>
        <taxon>Saccharopolyspora</taxon>
    </lineage>
</organism>
<gene>
    <name evidence="7" type="ORF">BJ969_002170</name>
</gene>
<dbReference type="Gene3D" id="1.20.1720.10">
    <property type="entry name" value="Multidrug resistance protein D"/>
    <property type="match status" value="1"/>
</dbReference>
<feature type="transmembrane region" description="Helical" evidence="5">
    <location>
        <begin position="429"/>
        <end position="448"/>
    </location>
</feature>
<feature type="transmembrane region" description="Helical" evidence="5">
    <location>
        <begin position="237"/>
        <end position="256"/>
    </location>
</feature>
<evidence type="ECO:0000313" key="8">
    <source>
        <dbReference type="Proteomes" id="UP000580474"/>
    </source>
</evidence>
<comment type="subcellular location">
    <subcellularLocation>
        <location evidence="1">Cell membrane</location>
        <topology evidence="1">Multi-pass membrane protein</topology>
    </subcellularLocation>
</comment>
<dbReference type="Proteomes" id="UP000580474">
    <property type="component" value="Unassembled WGS sequence"/>
</dbReference>
<dbReference type="PROSITE" id="PS50850">
    <property type="entry name" value="MFS"/>
    <property type="match status" value="1"/>
</dbReference>
<accession>A0A840NIT5</accession>
<keyword evidence="8" id="KW-1185">Reference proteome</keyword>
<feature type="transmembrane region" description="Helical" evidence="5">
    <location>
        <begin position="308"/>
        <end position="328"/>
    </location>
</feature>
<dbReference type="PANTHER" id="PTHR42718:SF39">
    <property type="entry name" value="ACTINORHODIN TRANSPORTER-RELATED"/>
    <property type="match status" value="1"/>
</dbReference>
<feature type="domain" description="Major facilitator superfamily (MFS) profile" evidence="6">
    <location>
        <begin position="21"/>
        <end position="452"/>
    </location>
</feature>
<feature type="transmembrane region" description="Helical" evidence="5">
    <location>
        <begin position="87"/>
        <end position="106"/>
    </location>
</feature>
<dbReference type="RefSeq" id="WP_221315775.1">
    <property type="nucleotide sequence ID" value="NZ_JACHIV010000001.1"/>
</dbReference>
<evidence type="ECO:0000313" key="7">
    <source>
        <dbReference type="EMBL" id="MBB5069082.1"/>
    </source>
</evidence>
<feature type="transmembrane region" description="Helical" evidence="5">
    <location>
        <begin position="177"/>
        <end position="199"/>
    </location>
</feature>
<evidence type="ECO:0000256" key="3">
    <source>
        <dbReference type="ARBA" id="ARBA00022989"/>
    </source>
</evidence>
<feature type="transmembrane region" description="Helical" evidence="5">
    <location>
        <begin position="211"/>
        <end position="231"/>
    </location>
</feature>
<dbReference type="PRINTS" id="PR01036">
    <property type="entry name" value="TCRTETB"/>
</dbReference>
<keyword evidence="3 5" id="KW-1133">Transmembrane helix</keyword>
<feature type="transmembrane region" description="Helical" evidence="5">
    <location>
        <begin position="55"/>
        <end position="75"/>
    </location>
</feature>
<name>A0A840NIT5_9PSEU</name>
<dbReference type="InterPro" id="IPR036259">
    <property type="entry name" value="MFS_trans_sf"/>
</dbReference>
<reference evidence="7 8" key="1">
    <citation type="submission" date="2020-08" db="EMBL/GenBank/DDBJ databases">
        <title>Sequencing the genomes of 1000 actinobacteria strains.</title>
        <authorList>
            <person name="Klenk H.-P."/>
        </authorList>
    </citation>
    <scope>NUCLEOTIDE SEQUENCE [LARGE SCALE GENOMIC DNA]</scope>
    <source>
        <strain evidence="7 8">DSM 45582</strain>
    </source>
</reference>